<name>A0A6N7ZBJ0_9PSEU</name>
<comment type="caution">
    <text evidence="2">The sequence shown here is derived from an EMBL/GenBank/DDBJ whole genome shotgun (WGS) entry which is preliminary data.</text>
</comment>
<dbReference type="Pfam" id="PF02575">
    <property type="entry name" value="YbaB_DNA_bd"/>
    <property type="match status" value="1"/>
</dbReference>
<organism evidence="2 3">
    <name type="scientific">Amycolatopsis pithecellobii</name>
    <dbReference type="NCBI Taxonomy" id="664692"/>
    <lineage>
        <taxon>Bacteria</taxon>
        <taxon>Bacillati</taxon>
        <taxon>Actinomycetota</taxon>
        <taxon>Actinomycetes</taxon>
        <taxon>Pseudonocardiales</taxon>
        <taxon>Pseudonocardiaceae</taxon>
        <taxon>Amycolatopsis</taxon>
    </lineage>
</organism>
<evidence type="ECO:0000256" key="1">
    <source>
        <dbReference type="SAM" id="Coils"/>
    </source>
</evidence>
<evidence type="ECO:0000313" key="2">
    <source>
        <dbReference type="EMBL" id="MTD59058.1"/>
    </source>
</evidence>
<accession>A0A6N7ZBJ0</accession>
<keyword evidence="1" id="KW-0175">Coiled coil</keyword>
<feature type="coiled-coil region" evidence="1">
    <location>
        <begin position="1"/>
        <end position="28"/>
    </location>
</feature>
<dbReference type="RefSeq" id="WP_312869064.1">
    <property type="nucleotide sequence ID" value="NZ_WMBA01000086.1"/>
</dbReference>
<evidence type="ECO:0000313" key="3">
    <source>
        <dbReference type="Proteomes" id="UP000440096"/>
    </source>
</evidence>
<gene>
    <name evidence="2" type="ORF">GKO32_34495</name>
</gene>
<protein>
    <submittedName>
        <fullName evidence="2">YbaB/EbfC family DNA-binding protein</fullName>
    </submittedName>
</protein>
<sequence>MSEHRAQVDELLADYRRSRERLASVQRELSAVTASESDPDRLVTATVGARGTLTKLEISEEAYRRYRPAELADAIVRVTAAATARALSEAGEIMAPVLPAGADPLLEGGEVAHARHAAEEGSYEDRNWVTR</sequence>
<dbReference type="InterPro" id="IPR036894">
    <property type="entry name" value="YbaB-like_sf"/>
</dbReference>
<proteinExistence type="predicted"/>
<dbReference type="GO" id="GO:0003677">
    <property type="term" value="F:DNA binding"/>
    <property type="evidence" value="ECO:0007669"/>
    <property type="project" value="UniProtKB-KW"/>
</dbReference>
<reference evidence="2 3" key="1">
    <citation type="submission" date="2019-11" db="EMBL/GenBank/DDBJ databases">
        <title>Draft genome of Amycolatopsis RM579.</title>
        <authorList>
            <person name="Duangmal K."/>
            <person name="Mingma R."/>
        </authorList>
    </citation>
    <scope>NUCLEOTIDE SEQUENCE [LARGE SCALE GENOMIC DNA]</scope>
    <source>
        <strain evidence="2 3">RM579</strain>
    </source>
</reference>
<dbReference type="Gene3D" id="3.30.1310.10">
    <property type="entry name" value="Nucleoid-associated protein YbaB-like domain"/>
    <property type="match status" value="1"/>
</dbReference>
<dbReference type="InterPro" id="IPR004401">
    <property type="entry name" value="YbaB/EbfC"/>
</dbReference>
<dbReference type="EMBL" id="WMBA01000086">
    <property type="protein sequence ID" value="MTD59058.1"/>
    <property type="molecule type" value="Genomic_DNA"/>
</dbReference>
<dbReference type="Proteomes" id="UP000440096">
    <property type="component" value="Unassembled WGS sequence"/>
</dbReference>
<keyword evidence="2" id="KW-0238">DNA-binding</keyword>
<keyword evidence="3" id="KW-1185">Reference proteome</keyword>
<dbReference type="SUPFAM" id="SSF82607">
    <property type="entry name" value="YbaB-like"/>
    <property type="match status" value="1"/>
</dbReference>
<dbReference type="AlphaFoldDB" id="A0A6N7ZBJ0"/>